<dbReference type="CDD" id="cd03109">
    <property type="entry name" value="DTBS"/>
    <property type="match status" value="1"/>
</dbReference>
<dbReference type="AlphaFoldDB" id="A0A3B1AHA6"/>
<dbReference type="GO" id="GO:0005524">
    <property type="term" value="F:ATP binding"/>
    <property type="evidence" value="ECO:0007669"/>
    <property type="project" value="UniProtKB-KW"/>
</dbReference>
<accession>A0A3B1AHA6</accession>
<dbReference type="FunFam" id="3.40.50.300:FF:000292">
    <property type="entry name" value="ATP-dependent dethiobiotin synthetase BioD"/>
    <property type="match status" value="1"/>
</dbReference>
<reference evidence="8" key="1">
    <citation type="submission" date="2018-06" db="EMBL/GenBank/DDBJ databases">
        <authorList>
            <person name="Zhirakovskaya E."/>
        </authorList>
    </citation>
    <scope>NUCLEOTIDE SEQUENCE</scope>
</reference>
<dbReference type="Pfam" id="PF13500">
    <property type="entry name" value="AAA_26"/>
    <property type="match status" value="1"/>
</dbReference>
<keyword evidence="6" id="KW-0067">ATP-binding</keyword>
<keyword evidence="5" id="KW-0093">Biotin biosynthesis</keyword>
<dbReference type="UniPathway" id="UPA00078"/>
<dbReference type="GO" id="GO:0004141">
    <property type="term" value="F:dethiobiotin synthase activity"/>
    <property type="evidence" value="ECO:0007669"/>
    <property type="project" value="UniProtKB-EC"/>
</dbReference>
<dbReference type="PIRSF" id="PIRSF006755">
    <property type="entry name" value="DTB_synth"/>
    <property type="match status" value="1"/>
</dbReference>
<dbReference type="PANTHER" id="PTHR43210">
    <property type="entry name" value="DETHIOBIOTIN SYNTHETASE"/>
    <property type="match status" value="1"/>
</dbReference>
<keyword evidence="7" id="KW-0460">Magnesium</keyword>
<dbReference type="NCBIfam" id="TIGR00347">
    <property type="entry name" value="bioD"/>
    <property type="match status" value="1"/>
</dbReference>
<keyword evidence="1" id="KW-0963">Cytoplasm</keyword>
<keyword evidence="4" id="KW-0547">Nucleotide-binding</keyword>
<evidence type="ECO:0000256" key="3">
    <source>
        <dbReference type="ARBA" id="ARBA00022723"/>
    </source>
</evidence>
<organism evidence="8">
    <name type="scientific">hydrothermal vent metagenome</name>
    <dbReference type="NCBI Taxonomy" id="652676"/>
    <lineage>
        <taxon>unclassified sequences</taxon>
        <taxon>metagenomes</taxon>
        <taxon>ecological metagenomes</taxon>
    </lineage>
</organism>
<dbReference type="InterPro" id="IPR027417">
    <property type="entry name" value="P-loop_NTPase"/>
</dbReference>
<evidence type="ECO:0000256" key="6">
    <source>
        <dbReference type="ARBA" id="ARBA00022840"/>
    </source>
</evidence>
<proteinExistence type="inferred from homology"/>
<evidence type="ECO:0000313" key="8">
    <source>
        <dbReference type="EMBL" id="VAX05266.1"/>
    </source>
</evidence>
<dbReference type="GO" id="GO:0042803">
    <property type="term" value="F:protein homodimerization activity"/>
    <property type="evidence" value="ECO:0007669"/>
    <property type="project" value="UniProtKB-ARBA"/>
</dbReference>
<dbReference type="HAMAP" id="MF_00336">
    <property type="entry name" value="BioD"/>
    <property type="match status" value="1"/>
</dbReference>
<evidence type="ECO:0000256" key="2">
    <source>
        <dbReference type="ARBA" id="ARBA00022598"/>
    </source>
</evidence>
<evidence type="ECO:0000256" key="7">
    <source>
        <dbReference type="ARBA" id="ARBA00022842"/>
    </source>
</evidence>
<dbReference type="GO" id="GO:0000287">
    <property type="term" value="F:magnesium ion binding"/>
    <property type="evidence" value="ECO:0007669"/>
    <property type="project" value="InterPro"/>
</dbReference>
<dbReference type="InterPro" id="IPR004472">
    <property type="entry name" value="DTB_synth_BioD"/>
</dbReference>
<dbReference type="GO" id="GO:0005829">
    <property type="term" value="C:cytosol"/>
    <property type="evidence" value="ECO:0007669"/>
    <property type="project" value="TreeGrafter"/>
</dbReference>
<evidence type="ECO:0000256" key="4">
    <source>
        <dbReference type="ARBA" id="ARBA00022741"/>
    </source>
</evidence>
<dbReference type="SUPFAM" id="SSF52540">
    <property type="entry name" value="P-loop containing nucleoside triphosphate hydrolases"/>
    <property type="match status" value="1"/>
</dbReference>
<protein>
    <submittedName>
        <fullName evidence="8">Dethiobiotin synthetase</fullName>
        <ecNumber evidence="8">6.3.3.3</ecNumber>
    </submittedName>
</protein>
<dbReference type="PANTHER" id="PTHR43210:SF5">
    <property type="entry name" value="DETHIOBIOTIN SYNTHETASE"/>
    <property type="match status" value="1"/>
</dbReference>
<dbReference type="EMBL" id="UOFX01000004">
    <property type="protein sequence ID" value="VAX05266.1"/>
    <property type="molecule type" value="Genomic_DNA"/>
</dbReference>
<keyword evidence="3" id="KW-0479">Metal-binding</keyword>
<evidence type="ECO:0000256" key="1">
    <source>
        <dbReference type="ARBA" id="ARBA00022490"/>
    </source>
</evidence>
<evidence type="ECO:0000256" key="5">
    <source>
        <dbReference type="ARBA" id="ARBA00022756"/>
    </source>
</evidence>
<gene>
    <name evidence="8" type="ORF">MNBD_GAMMA26-675</name>
</gene>
<dbReference type="Gene3D" id="3.40.50.300">
    <property type="entry name" value="P-loop containing nucleotide triphosphate hydrolases"/>
    <property type="match status" value="1"/>
</dbReference>
<dbReference type="EC" id="6.3.3.3" evidence="8"/>
<sequence length="226" mass="23704">MSSYFITGTDTGCGKTEITLGLMQLLQGRGHSVLGMKPVASGAAATPDGLRNEDALRIQAQGSLDLPYSAINPYAYGSPIAPHLAAEQAGEIIDLDVIHSHYQALAAQADSVIVEGVGGWQVPLNRQQGIPDLAVRLQLPVILVVGLRLGCINHALLSVEGILASGVELAGWVGNVVDAGMLVGEENVGAIRERVGVDCLGVVPFMPKPTARQVAGYLEFSFVRLD</sequence>
<keyword evidence="2 8" id="KW-0436">Ligase</keyword>
<name>A0A3B1AHA6_9ZZZZ</name>
<dbReference type="GO" id="GO:0009102">
    <property type="term" value="P:biotin biosynthetic process"/>
    <property type="evidence" value="ECO:0007669"/>
    <property type="project" value="UniProtKB-UniPathway"/>
</dbReference>